<dbReference type="Proteomes" id="UP001155901">
    <property type="component" value="Unassembled WGS sequence"/>
</dbReference>
<evidence type="ECO:0000313" key="2">
    <source>
        <dbReference type="EMBL" id="MCP2007458.1"/>
    </source>
</evidence>
<organism evidence="1 3">
    <name type="scientific">Duganella violaceipulchra</name>
    <dbReference type="NCBI Taxonomy" id="2849652"/>
    <lineage>
        <taxon>Bacteria</taxon>
        <taxon>Pseudomonadati</taxon>
        <taxon>Pseudomonadota</taxon>
        <taxon>Betaproteobacteria</taxon>
        <taxon>Burkholderiales</taxon>
        <taxon>Oxalobacteraceae</taxon>
        <taxon>Telluria group</taxon>
        <taxon>Duganella</taxon>
    </lineage>
</organism>
<proteinExistence type="predicted"/>
<reference evidence="2" key="2">
    <citation type="submission" date="2022-03" db="EMBL/GenBank/DDBJ databases">
        <title>Genome Encyclopedia of Bacteria and Archaea VI: Functional Genomics of Type Strains.</title>
        <authorList>
            <person name="Whitman W."/>
        </authorList>
    </citation>
    <scope>NUCLEOTIDE SEQUENCE</scope>
    <source>
        <strain evidence="2">HSC-15S17</strain>
    </source>
</reference>
<keyword evidence="4" id="KW-1185">Reference proteome</keyword>
<protein>
    <submittedName>
        <fullName evidence="1">Uncharacterized protein</fullName>
    </submittedName>
</protein>
<dbReference type="Proteomes" id="UP001162889">
    <property type="component" value="Unassembled WGS sequence"/>
</dbReference>
<dbReference type="EMBL" id="JALJZU010000002">
    <property type="protein sequence ID" value="MCP2007458.1"/>
    <property type="molecule type" value="Genomic_DNA"/>
</dbReference>
<evidence type="ECO:0000313" key="4">
    <source>
        <dbReference type="Proteomes" id="UP001162889"/>
    </source>
</evidence>
<evidence type="ECO:0000313" key="1">
    <source>
        <dbReference type="EMBL" id="MBV6323768.1"/>
    </source>
</evidence>
<sequence length="275" mass="30736">MRRWVVDSLGVSSCVSTPARWWHWRAALAGAPPWPIWNARWRRQAWAQPSEDADGSRRVVLLARSGDGGWLATEWRWTPAERAATRAWEPQRWQQLQRDVLAASDADEDLAAPPALLDIWRRHVRGRAAERVGPALVWQGEHQCVHLLEADQRDDPAMPMPLPFAREDSRLEQRAAIQVQLARAAPGATWPASFHLMLPSLPQQRSATYAAIARSGQLLVGRLWLPQKTGQAPLRARLEVALMAPAGSAAEARAVSLLDREMAALAALWTADHER</sequence>
<accession>A0AA41HHA7</accession>
<dbReference type="EMBL" id="JAHTGR010000013">
    <property type="protein sequence ID" value="MBV6323768.1"/>
    <property type="molecule type" value="Genomic_DNA"/>
</dbReference>
<reference evidence="1" key="1">
    <citation type="submission" date="2021-07" db="EMBL/GenBank/DDBJ databases">
        <title>Characterization of violacein-producing bacteria and related species.</title>
        <authorList>
            <person name="Wilson H.S."/>
            <person name="De Leon M.E."/>
        </authorList>
    </citation>
    <scope>NUCLEOTIDE SEQUENCE</scope>
    <source>
        <strain evidence="1">HSC-15S17</strain>
    </source>
</reference>
<name>A0AA41HHA7_9BURK</name>
<gene>
    <name evidence="1" type="ORF">KVP70_22795</name>
    <name evidence="2" type="ORF">L1274_001151</name>
</gene>
<dbReference type="AlphaFoldDB" id="A0AA41HHA7"/>
<comment type="caution">
    <text evidence="1">The sequence shown here is derived from an EMBL/GenBank/DDBJ whole genome shotgun (WGS) entry which is preliminary data.</text>
</comment>
<dbReference type="RefSeq" id="WP_262311698.1">
    <property type="nucleotide sequence ID" value="NZ_JALJZU010000002.1"/>
</dbReference>
<evidence type="ECO:0000313" key="3">
    <source>
        <dbReference type="Proteomes" id="UP001155901"/>
    </source>
</evidence>